<evidence type="ECO:0000256" key="6">
    <source>
        <dbReference type="ARBA" id="ARBA00048348"/>
    </source>
</evidence>
<sequence>MVASLDPAYASCDAGKHQSPINFEDPAMLKNPAHRFSWADTVRNVEMVHDGHTVEIAMPPTAGFTLRPGDSNTEYMLAQFHLHAPSEHHVHERSYALEAHFPHITPDKKFAILGQESPFIASMLSHGLPKAKNQTVKVPLVDFRSVKHALQAPGARFWSYEGSFTTPPCTEGVKWSVLARPLRVSARQLQVLQAAMPFNARSTAPVGKANSAAGGDHHGAAAAALMMADDSKSATSKPASSSASRAAHLTAGVGFAALMSLVWGCDYLGLGSAMLALVV</sequence>
<dbReference type="Pfam" id="PF00194">
    <property type="entry name" value="Carb_anhydrase"/>
    <property type="match status" value="1"/>
</dbReference>
<comment type="similarity">
    <text evidence="1">Belongs to the alpha-carbonic anhydrase family.</text>
</comment>
<name>A0ABR4MZB7_9FUNG</name>
<dbReference type="EC" id="4.2.1.1" evidence="2"/>
<dbReference type="CDD" id="cd03124">
    <property type="entry name" value="alpha_CA_prokaryotic_like"/>
    <property type="match status" value="1"/>
</dbReference>
<organism evidence="8 9">
    <name type="scientific">Polyrhizophydium stewartii</name>
    <dbReference type="NCBI Taxonomy" id="2732419"/>
    <lineage>
        <taxon>Eukaryota</taxon>
        <taxon>Fungi</taxon>
        <taxon>Fungi incertae sedis</taxon>
        <taxon>Chytridiomycota</taxon>
        <taxon>Chytridiomycota incertae sedis</taxon>
        <taxon>Chytridiomycetes</taxon>
        <taxon>Rhizophydiales</taxon>
        <taxon>Rhizophydiales incertae sedis</taxon>
        <taxon>Polyrhizophydium</taxon>
    </lineage>
</organism>
<feature type="domain" description="Alpha-carbonic anhydrase" evidence="7">
    <location>
        <begin position="1"/>
        <end position="214"/>
    </location>
</feature>
<evidence type="ECO:0000256" key="5">
    <source>
        <dbReference type="ARBA" id="ARBA00023239"/>
    </source>
</evidence>
<dbReference type="InterPro" id="IPR036398">
    <property type="entry name" value="CA_dom_sf"/>
</dbReference>
<dbReference type="InterPro" id="IPR023561">
    <property type="entry name" value="Carbonic_anhydrase_a-class"/>
</dbReference>
<evidence type="ECO:0000313" key="9">
    <source>
        <dbReference type="Proteomes" id="UP001527925"/>
    </source>
</evidence>
<keyword evidence="9" id="KW-1185">Reference proteome</keyword>
<proteinExistence type="inferred from homology"/>
<dbReference type="InterPro" id="IPR001148">
    <property type="entry name" value="CA_dom"/>
</dbReference>
<dbReference type="PANTHER" id="PTHR18952:SF265">
    <property type="entry name" value="CARBONIC ANHYDRASE"/>
    <property type="match status" value="1"/>
</dbReference>
<keyword evidence="4" id="KW-0862">Zinc</keyword>
<comment type="catalytic activity">
    <reaction evidence="6">
        <text>hydrogencarbonate + H(+) = CO2 + H2O</text>
        <dbReference type="Rhea" id="RHEA:10748"/>
        <dbReference type="ChEBI" id="CHEBI:15377"/>
        <dbReference type="ChEBI" id="CHEBI:15378"/>
        <dbReference type="ChEBI" id="CHEBI:16526"/>
        <dbReference type="ChEBI" id="CHEBI:17544"/>
        <dbReference type="EC" id="4.2.1.1"/>
    </reaction>
</comment>
<evidence type="ECO:0000256" key="1">
    <source>
        <dbReference type="ARBA" id="ARBA00010718"/>
    </source>
</evidence>
<keyword evidence="5" id="KW-0456">Lyase</keyword>
<evidence type="ECO:0000256" key="2">
    <source>
        <dbReference type="ARBA" id="ARBA00012925"/>
    </source>
</evidence>
<dbReference type="PROSITE" id="PS51144">
    <property type="entry name" value="ALPHA_CA_2"/>
    <property type="match status" value="1"/>
</dbReference>
<evidence type="ECO:0000256" key="4">
    <source>
        <dbReference type="ARBA" id="ARBA00022833"/>
    </source>
</evidence>
<gene>
    <name evidence="8" type="ORF">HK105_207902</name>
</gene>
<comment type="caution">
    <text evidence="8">The sequence shown here is derived from an EMBL/GenBank/DDBJ whole genome shotgun (WGS) entry which is preliminary data.</text>
</comment>
<dbReference type="SUPFAM" id="SSF51069">
    <property type="entry name" value="Carbonic anhydrase"/>
    <property type="match status" value="1"/>
</dbReference>
<evidence type="ECO:0000256" key="3">
    <source>
        <dbReference type="ARBA" id="ARBA00022723"/>
    </source>
</evidence>
<dbReference type="Proteomes" id="UP001527925">
    <property type="component" value="Unassembled WGS sequence"/>
</dbReference>
<dbReference type="PANTHER" id="PTHR18952">
    <property type="entry name" value="CARBONIC ANHYDRASE"/>
    <property type="match status" value="1"/>
</dbReference>
<dbReference type="Gene3D" id="3.10.200.10">
    <property type="entry name" value="Alpha carbonic anhydrase"/>
    <property type="match status" value="1"/>
</dbReference>
<dbReference type="EMBL" id="JADGIZ020000061">
    <property type="protein sequence ID" value="KAL2912594.1"/>
    <property type="molecule type" value="Genomic_DNA"/>
</dbReference>
<evidence type="ECO:0000313" key="8">
    <source>
        <dbReference type="EMBL" id="KAL2912594.1"/>
    </source>
</evidence>
<reference evidence="8 9" key="1">
    <citation type="submission" date="2023-09" db="EMBL/GenBank/DDBJ databases">
        <title>Pangenome analysis of Batrachochytrium dendrobatidis and related Chytrids.</title>
        <authorList>
            <person name="Yacoub M.N."/>
            <person name="Stajich J.E."/>
            <person name="James T.Y."/>
        </authorList>
    </citation>
    <scope>NUCLEOTIDE SEQUENCE [LARGE SCALE GENOMIC DNA]</scope>
    <source>
        <strain evidence="8 9">JEL0888</strain>
    </source>
</reference>
<dbReference type="SMART" id="SM01057">
    <property type="entry name" value="Carb_anhydrase"/>
    <property type="match status" value="1"/>
</dbReference>
<accession>A0ABR4MZB7</accession>
<keyword evidence="3" id="KW-0479">Metal-binding</keyword>
<protein>
    <recommendedName>
        <fullName evidence="2">carbonic anhydrase</fullName>
        <ecNumber evidence="2">4.2.1.1</ecNumber>
    </recommendedName>
</protein>
<evidence type="ECO:0000259" key="7">
    <source>
        <dbReference type="PROSITE" id="PS51144"/>
    </source>
</evidence>
<dbReference type="InterPro" id="IPR041891">
    <property type="entry name" value="Alpha_CA_prokaryot-like"/>
</dbReference>